<dbReference type="PANTHER" id="PTHR44688">
    <property type="entry name" value="DNA-BINDING TRANSCRIPTIONAL ACTIVATOR DEVR_DOSR"/>
    <property type="match status" value="1"/>
</dbReference>
<dbReference type="STRING" id="1121950.SAMN02745243_03451"/>
<organism evidence="5 6">
    <name type="scientific">Hespellia stercorisuis DSM 15480</name>
    <dbReference type="NCBI Taxonomy" id="1121950"/>
    <lineage>
        <taxon>Bacteria</taxon>
        <taxon>Bacillati</taxon>
        <taxon>Bacillota</taxon>
        <taxon>Clostridia</taxon>
        <taxon>Lachnospirales</taxon>
        <taxon>Lachnospiraceae</taxon>
        <taxon>Hespellia</taxon>
    </lineage>
</organism>
<evidence type="ECO:0000256" key="2">
    <source>
        <dbReference type="ARBA" id="ARBA00023125"/>
    </source>
</evidence>
<dbReference type="InterPro" id="IPR000792">
    <property type="entry name" value="Tscrpt_reg_LuxR_C"/>
</dbReference>
<name>A0A1M6UA78_9FIRM</name>
<dbReference type="EMBL" id="FQZY01000069">
    <property type="protein sequence ID" value="SHK66152.1"/>
    <property type="molecule type" value="Genomic_DNA"/>
</dbReference>
<keyword evidence="1" id="KW-0805">Transcription regulation</keyword>
<dbReference type="GO" id="GO:0006355">
    <property type="term" value="P:regulation of DNA-templated transcription"/>
    <property type="evidence" value="ECO:0007669"/>
    <property type="project" value="InterPro"/>
</dbReference>
<dbReference type="CDD" id="cd06170">
    <property type="entry name" value="LuxR_C_like"/>
    <property type="match status" value="1"/>
</dbReference>
<proteinExistence type="predicted"/>
<dbReference type="Pfam" id="PF00196">
    <property type="entry name" value="GerE"/>
    <property type="match status" value="1"/>
</dbReference>
<gene>
    <name evidence="5" type="ORF">SAMN02745243_03451</name>
</gene>
<evidence type="ECO:0000259" key="4">
    <source>
        <dbReference type="PROSITE" id="PS50043"/>
    </source>
</evidence>
<evidence type="ECO:0000256" key="1">
    <source>
        <dbReference type="ARBA" id="ARBA00023015"/>
    </source>
</evidence>
<reference evidence="5 6" key="1">
    <citation type="submission" date="2016-11" db="EMBL/GenBank/DDBJ databases">
        <authorList>
            <person name="Jaros S."/>
            <person name="Januszkiewicz K."/>
            <person name="Wedrychowicz H."/>
        </authorList>
    </citation>
    <scope>NUCLEOTIDE SEQUENCE [LARGE SCALE GENOMIC DNA]</scope>
    <source>
        <strain evidence="5 6">DSM 15480</strain>
    </source>
</reference>
<evidence type="ECO:0000313" key="6">
    <source>
        <dbReference type="Proteomes" id="UP000184301"/>
    </source>
</evidence>
<dbReference type="SUPFAM" id="SSF52540">
    <property type="entry name" value="P-loop containing nucleoside triphosphate hydrolases"/>
    <property type="match status" value="1"/>
</dbReference>
<dbReference type="AlphaFoldDB" id="A0A1M6UA78"/>
<keyword evidence="6" id="KW-1185">Reference proteome</keyword>
<evidence type="ECO:0000256" key="3">
    <source>
        <dbReference type="ARBA" id="ARBA00023163"/>
    </source>
</evidence>
<dbReference type="OrthoDB" id="3177100at2"/>
<protein>
    <submittedName>
        <fullName evidence="5">LuxR family transcriptional regulator, maltose regulon positive regulatory protein</fullName>
    </submittedName>
</protein>
<dbReference type="RefSeq" id="WP_073112749.1">
    <property type="nucleotide sequence ID" value="NZ_FQZY01000069.1"/>
</dbReference>
<sequence length="792" mass="89979">MENIYIKIPAIFQMLKKAEKEGAILYIHALGGFGKTAAVEYYFRRKPHLVLRGSYCSGVLDDMPNIQDIKQSIVVVDDISAITDAKSQEYVRNLIEKADKQLVLIGRTPIPKWIHSENLKKWILSATESDLAMNAELTAKMLAAFHVEVSPEVAQHIAELTIGHPVTIAMVAHRMDGGKEFDAEVIEQVQLDLYAYCDHAFYDTWDEELKRTLFCLAPFEHFTPRMLELVSGCANGEKIVAKALSISQAITSDGNGTYQMRPVLRDYLRYKQKITLTKSQINDIYNNAGFYYESEGDMENALFCYSRSDNQEKIAELLVQNAMLQPGNGHYFETREYYFHLPSEIIESSPVLMAGLSMLHSLMMQTMESEQWYEKLKSFSEDQEALDTQQREAKIRLAYLDIALPHRGSTKVSEILKSVAILCANQRIEMPEFSVTSNLPSVMSGGKDFCEWSNNSLEMARMLKKPVELVLGRFSVGLVNVSLAESAFEKDSMDVYEIMSMLNSAYVKADTKGNPEICFAAMGIMARVHISRGQPQLALSIIEDFREKMLAGGQNQLIPNIDAFLVWQALLAGNVQAAEKWLTGQAPNENIDFNILERYQYMIKIKTYIALGRLEEAATLTERMSVYCEEYDRNYNQIELGLLRTIIQYRMRLGDWKKSLEKALQKAYAYVFIRVVAEYGTALLPLLEQAEKIDVDKTYLKKIIAATTSMAKNYPAYLVPPVCLKEPLTEREKRILALLCTDATIEEIAKMCDVTYNTVRYHNKNIYRKLGAENRDEARLKARQLGVEDGSL</sequence>
<dbReference type="InterPro" id="IPR027417">
    <property type="entry name" value="P-loop_NTPase"/>
</dbReference>
<accession>A0A1M6UA78</accession>
<dbReference type="SUPFAM" id="SSF46894">
    <property type="entry name" value="C-terminal effector domain of the bipartite response regulators"/>
    <property type="match status" value="1"/>
</dbReference>
<evidence type="ECO:0000313" key="5">
    <source>
        <dbReference type="EMBL" id="SHK66152.1"/>
    </source>
</evidence>
<dbReference type="SMART" id="SM00421">
    <property type="entry name" value="HTH_LUXR"/>
    <property type="match status" value="1"/>
</dbReference>
<dbReference type="InterPro" id="IPR036388">
    <property type="entry name" value="WH-like_DNA-bd_sf"/>
</dbReference>
<feature type="domain" description="HTH luxR-type" evidence="4">
    <location>
        <begin position="721"/>
        <end position="786"/>
    </location>
</feature>
<dbReference type="Gene3D" id="1.10.10.10">
    <property type="entry name" value="Winged helix-like DNA-binding domain superfamily/Winged helix DNA-binding domain"/>
    <property type="match status" value="1"/>
</dbReference>
<dbReference type="PANTHER" id="PTHR44688:SF16">
    <property type="entry name" value="DNA-BINDING TRANSCRIPTIONAL ACTIVATOR DEVR_DOSR"/>
    <property type="match status" value="1"/>
</dbReference>
<dbReference type="InterPro" id="IPR011990">
    <property type="entry name" value="TPR-like_helical_dom_sf"/>
</dbReference>
<keyword evidence="3" id="KW-0804">Transcription</keyword>
<dbReference type="Proteomes" id="UP000184301">
    <property type="component" value="Unassembled WGS sequence"/>
</dbReference>
<dbReference type="Gene3D" id="1.25.40.10">
    <property type="entry name" value="Tetratricopeptide repeat domain"/>
    <property type="match status" value="1"/>
</dbReference>
<dbReference type="PROSITE" id="PS50043">
    <property type="entry name" value="HTH_LUXR_2"/>
    <property type="match status" value="1"/>
</dbReference>
<dbReference type="GO" id="GO:0003677">
    <property type="term" value="F:DNA binding"/>
    <property type="evidence" value="ECO:0007669"/>
    <property type="project" value="UniProtKB-KW"/>
</dbReference>
<keyword evidence="2" id="KW-0238">DNA-binding</keyword>
<dbReference type="InterPro" id="IPR016032">
    <property type="entry name" value="Sig_transdc_resp-reg_C-effctor"/>
</dbReference>
<dbReference type="InterPro" id="IPR041617">
    <property type="entry name" value="TPR_MalT"/>
</dbReference>
<dbReference type="Pfam" id="PF17874">
    <property type="entry name" value="TPR_MalT"/>
    <property type="match status" value="1"/>
</dbReference>